<protein>
    <recommendedName>
        <fullName evidence="3">ATP-binding protein</fullName>
    </recommendedName>
</protein>
<reference evidence="1 2" key="1">
    <citation type="submission" date="2024-09" db="EMBL/GenBank/DDBJ databases">
        <authorList>
            <person name="Sun Q."/>
            <person name="Mori K."/>
        </authorList>
    </citation>
    <scope>NUCLEOTIDE SEQUENCE [LARGE SCALE GENOMIC DNA]</scope>
    <source>
        <strain evidence="1 2">JCM 4557</strain>
    </source>
</reference>
<dbReference type="RefSeq" id="WP_394318595.1">
    <property type="nucleotide sequence ID" value="NZ_JBHMQV010000009.1"/>
</dbReference>
<proteinExistence type="predicted"/>
<evidence type="ECO:0008006" key="3">
    <source>
        <dbReference type="Google" id="ProtNLM"/>
    </source>
</evidence>
<dbReference type="EMBL" id="JBHMQV010000009">
    <property type="protein sequence ID" value="MFC0844388.1"/>
    <property type="molecule type" value="Genomic_DNA"/>
</dbReference>
<accession>A0ABV6TG58</accession>
<dbReference type="Proteomes" id="UP001589887">
    <property type="component" value="Unassembled WGS sequence"/>
</dbReference>
<name>A0ABV6TG58_9ACTN</name>
<keyword evidence="2" id="KW-1185">Reference proteome</keyword>
<comment type="caution">
    <text evidence="1">The sequence shown here is derived from an EMBL/GenBank/DDBJ whole genome shotgun (WGS) entry which is preliminary data.</text>
</comment>
<evidence type="ECO:0000313" key="1">
    <source>
        <dbReference type="EMBL" id="MFC0844388.1"/>
    </source>
</evidence>
<sequence>MKLVVPELVTNAIVHADGCATVGLYYNGGRPPPPGRSRRKLH</sequence>
<gene>
    <name evidence="1" type="ORF">ACFH04_11835</name>
</gene>
<evidence type="ECO:0000313" key="2">
    <source>
        <dbReference type="Proteomes" id="UP001589887"/>
    </source>
</evidence>
<organism evidence="1 2">
    <name type="scientific">Streptomyces noboritoensis</name>
    <dbReference type="NCBI Taxonomy" id="67337"/>
    <lineage>
        <taxon>Bacteria</taxon>
        <taxon>Bacillati</taxon>
        <taxon>Actinomycetota</taxon>
        <taxon>Actinomycetes</taxon>
        <taxon>Kitasatosporales</taxon>
        <taxon>Streptomycetaceae</taxon>
        <taxon>Streptomyces</taxon>
    </lineage>
</organism>